<keyword evidence="4" id="KW-1185">Reference proteome</keyword>
<evidence type="ECO:0000313" key="3">
    <source>
        <dbReference type="EMBL" id="OZI49285.1"/>
    </source>
</evidence>
<dbReference type="AlphaFoldDB" id="A0A261TIM5"/>
<dbReference type="PANTHER" id="PTHR30160:SF7">
    <property type="entry name" value="ADP-HEPTOSE--LPS HEPTOSYLTRANSFERASE 2"/>
    <property type="match status" value="1"/>
</dbReference>
<dbReference type="GO" id="GO:0009244">
    <property type="term" value="P:lipopolysaccharide core region biosynthetic process"/>
    <property type="evidence" value="ECO:0007669"/>
    <property type="project" value="TreeGrafter"/>
</dbReference>
<dbReference type="OrthoDB" id="9797795at2"/>
<comment type="caution">
    <text evidence="3">The sequence shown here is derived from an EMBL/GenBank/DDBJ whole genome shotgun (WGS) entry which is preliminary data.</text>
</comment>
<organism evidence="3 4">
    <name type="scientific">Bordetella genomosp. 5</name>
    <dbReference type="NCBI Taxonomy" id="1395608"/>
    <lineage>
        <taxon>Bacteria</taxon>
        <taxon>Pseudomonadati</taxon>
        <taxon>Pseudomonadota</taxon>
        <taxon>Betaproteobacteria</taxon>
        <taxon>Burkholderiales</taxon>
        <taxon>Alcaligenaceae</taxon>
        <taxon>Bordetella</taxon>
    </lineage>
</organism>
<sequence length="310" mass="32455">MSLPSLRLALATGVPVVVCARPWARELLAGLDLAGFIPMRGKLGADRAAVRAHRLTLGANARAARGLVLPDSLSSAAVFRLAGVPSAGYRDDGRSLLLRWPVRKPARPLHAVQSWYYLTRQALGAWGLPNGPEQPAPELDLPVTAAQVAQADAALADAGLADKPFVLIAPTATGLHKGKVKVWPGFDGLARHLQERGHTVLMCPPASEVDEARRNAPTATLLAPLPLGAFAALTRRAALVVCNDSGVSHVAAAAGANELTLFGVTRRSRTGPWSPKAILLGDEDAWPTQDAVESTTVALLAGDLPGQNPN</sequence>
<dbReference type="PANTHER" id="PTHR30160">
    <property type="entry name" value="TETRAACYLDISACCHARIDE 4'-KINASE-RELATED"/>
    <property type="match status" value="1"/>
</dbReference>
<keyword evidence="1" id="KW-0328">Glycosyltransferase</keyword>
<accession>A0A261TIM5</accession>
<protein>
    <submittedName>
        <fullName evidence="3">Heptosyltransferase</fullName>
    </submittedName>
</protein>
<evidence type="ECO:0000256" key="2">
    <source>
        <dbReference type="ARBA" id="ARBA00022679"/>
    </source>
</evidence>
<dbReference type="GO" id="GO:0005829">
    <property type="term" value="C:cytosol"/>
    <property type="evidence" value="ECO:0007669"/>
    <property type="project" value="TreeGrafter"/>
</dbReference>
<keyword evidence="2 3" id="KW-0808">Transferase</keyword>
<dbReference type="InterPro" id="IPR051199">
    <property type="entry name" value="LPS_LOS_Heptosyltrfase"/>
</dbReference>
<reference evidence="3 4" key="1">
    <citation type="submission" date="2017-05" db="EMBL/GenBank/DDBJ databases">
        <title>Complete and WGS of Bordetella genogroups.</title>
        <authorList>
            <person name="Spilker T."/>
            <person name="LiPuma J."/>
        </authorList>
    </citation>
    <scope>NUCLEOTIDE SEQUENCE [LARGE SCALE GENOMIC DNA]</scope>
    <source>
        <strain evidence="3 4">AU10456</strain>
    </source>
</reference>
<dbReference type="Gene3D" id="3.40.50.2000">
    <property type="entry name" value="Glycogen Phosphorylase B"/>
    <property type="match status" value="2"/>
</dbReference>
<dbReference type="InterPro" id="IPR002201">
    <property type="entry name" value="Glyco_trans_9"/>
</dbReference>
<dbReference type="EMBL" id="NEVP01000008">
    <property type="protein sequence ID" value="OZI49285.1"/>
    <property type="molecule type" value="Genomic_DNA"/>
</dbReference>
<dbReference type="Proteomes" id="UP000216913">
    <property type="component" value="Unassembled WGS sequence"/>
</dbReference>
<dbReference type="SUPFAM" id="SSF53756">
    <property type="entry name" value="UDP-Glycosyltransferase/glycogen phosphorylase"/>
    <property type="match status" value="1"/>
</dbReference>
<name>A0A261TIM5_9BORD</name>
<proteinExistence type="predicted"/>
<evidence type="ECO:0000256" key="1">
    <source>
        <dbReference type="ARBA" id="ARBA00022676"/>
    </source>
</evidence>
<dbReference type="Pfam" id="PF01075">
    <property type="entry name" value="Glyco_transf_9"/>
    <property type="match status" value="1"/>
</dbReference>
<dbReference type="GO" id="GO:0008713">
    <property type="term" value="F:ADP-heptose-lipopolysaccharide heptosyltransferase activity"/>
    <property type="evidence" value="ECO:0007669"/>
    <property type="project" value="TreeGrafter"/>
</dbReference>
<gene>
    <name evidence="3" type="ORF">CAL25_13775</name>
</gene>
<evidence type="ECO:0000313" key="4">
    <source>
        <dbReference type="Proteomes" id="UP000216913"/>
    </source>
</evidence>